<dbReference type="InterPro" id="IPR004136">
    <property type="entry name" value="NMO"/>
</dbReference>
<gene>
    <name evidence="4" type="ORF">TrRE_jg989</name>
</gene>
<evidence type="ECO:0000313" key="5">
    <source>
        <dbReference type="Proteomes" id="UP001165082"/>
    </source>
</evidence>
<evidence type="ECO:0000313" key="4">
    <source>
        <dbReference type="EMBL" id="GMH59927.1"/>
    </source>
</evidence>
<dbReference type="SUPFAM" id="SSF51412">
    <property type="entry name" value="Inosine monophosphate dehydrogenase (IMPDH)"/>
    <property type="match status" value="1"/>
</dbReference>
<keyword evidence="3" id="KW-0560">Oxidoreductase</keyword>
<reference evidence="4" key="1">
    <citation type="submission" date="2022-07" db="EMBL/GenBank/DDBJ databases">
        <title>Genome analysis of Parmales, a sister group of diatoms, reveals the evolutionary specialization of diatoms from phago-mixotrophs to photoautotrophs.</title>
        <authorList>
            <person name="Ban H."/>
            <person name="Sato S."/>
            <person name="Yoshikawa S."/>
            <person name="Kazumasa Y."/>
            <person name="Nakamura Y."/>
            <person name="Ichinomiya M."/>
            <person name="Saitoh K."/>
            <person name="Sato N."/>
            <person name="Blanc-Mathieu R."/>
            <person name="Endo H."/>
            <person name="Kuwata A."/>
            <person name="Ogata H."/>
        </authorList>
    </citation>
    <scope>NUCLEOTIDE SEQUENCE</scope>
</reference>
<organism evidence="4 5">
    <name type="scientific">Triparma retinervis</name>
    <dbReference type="NCBI Taxonomy" id="2557542"/>
    <lineage>
        <taxon>Eukaryota</taxon>
        <taxon>Sar</taxon>
        <taxon>Stramenopiles</taxon>
        <taxon>Ochrophyta</taxon>
        <taxon>Bolidophyceae</taxon>
        <taxon>Parmales</taxon>
        <taxon>Triparmaceae</taxon>
        <taxon>Triparma</taxon>
    </lineage>
</organism>
<dbReference type="PANTHER" id="PTHR32332:SF20">
    <property type="entry name" value="2-NITROPROPANE DIOXYGENASE-LIKE PROTEIN"/>
    <property type="match status" value="1"/>
</dbReference>
<evidence type="ECO:0008006" key="6">
    <source>
        <dbReference type="Google" id="ProtNLM"/>
    </source>
</evidence>
<protein>
    <recommendedName>
        <fullName evidence="6">Nitronate monooxygenase domain-containing protein</fullName>
    </recommendedName>
</protein>
<sequence>MVLTTKITKLLGIKHPIIQGGMHHVGFAGLAAAVANAGALGLVTALTQPSPQLLAQEIEKAQMKLRPDAEGKVGVNLTILPMFAEVDYEGYKDVILSSGVKVVETAGRPPGEFVSAFQNAGIKVIHKCVTTRHAKSAVKKFGVDAISLDGFECAGHPGEEDIGNFVLQAQGGRELDVPFVCSGGVGTGKQLAAVLMMGASGTALKVQEIEREFPGDFSKIHEYVKGENYRKSFQETGDTESSVWSAGEVMGLIDDVPTCETLITTMVEEAEEALKLGPSFITEG</sequence>
<accession>A0A9W7DYL4</accession>
<dbReference type="Proteomes" id="UP001165082">
    <property type="component" value="Unassembled WGS sequence"/>
</dbReference>
<keyword evidence="1" id="KW-0285">Flavoprotein</keyword>
<dbReference type="OrthoDB" id="10265891at2759"/>
<evidence type="ECO:0000256" key="1">
    <source>
        <dbReference type="ARBA" id="ARBA00022630"/>
    </source>
</evidence>
<dbReference type="EMBL" id="BRXZ01003685">
    <property type="protein sequence ID" value="GMH59927.1"/>
    <property type="molecule type" value="Genomic_DNA"/>
</dbReference>
<evidence type="ECO:0000256" key="3">
    <source>
        <dbReference type="ARBA" id="ARBA00023002"/>
    </source>
</evidence>
<keyword evidence="5" id="KW-1185">Reference proteome</keyword>
<comment type="caution">
    <text evidence="4">The sequence shown here is derived from an EMBL/GenBank/DDBJ whole genome shotgun (WGS) entry which is preliminary data.</text>
</comment>
<dbReference type="Gene3D" id="3.20.20.70">
    <property type="entry name" value="Aldolase class I"/>
    <property type="match status" value="2"/>
</dbReference>
<dbReference type="AlphaFoldDB" id="A0A9W7DYL4"/>
<dbReference type="InterPro" id="IPR013785">
    <property type="entry name" value="Aldolase_TIM"/>
</dbReference>
<dbReference type="CDD" id="cd04730">
    <property type="entry name" value="NPD_like"/>
    <property type="match status" value="1"/>
</dbReference>
<keyword evidence="2" id="KW-0288">FMN</keyword>
<dbReference type="Pfam" id="PF03060">
    <property type="entry name" value="NMO"/>
    <property type="match status" value="2"/>
</dbReference>
<dbReference type="GO" id="GO:0018580">
    <property type="term" value="F:nitronate monooxygenase activity"/>
    <property type="evidence" value="ECO:0007669"/>
    <property type="project" value="InterPro"/>
</dbReference>
<evidence type="ECO:0000256" key="2">
    <source>
        <dbReference type="ARBA" id="ARBA00022643"/>
    </source>
</evidence>
<name>A0A9W7DYL4_9STRA</name>
<dbReference type="PANTHER" id="PTHR32332">
    <property type="entry name" value="2-NITROPROPANE DIOXYGENASE"/>
    <property type="match status" value="1"/>
</dbReference>
<proteinExistence type="predicted"/>